<evidence type="ECO:0000313" key="11">
    <source>
        <dbReference type="EMBL" id="GIY55983.1"/>
    </source>
</evidence>
<protein>
    <recommendedName>
        <fullName evidence="9">Carboxylic ester hydrolase</fullName>
        <ecNumber evidence="9">3.1.1.-</ecNumber>
    </recommendedName>
</protein>
<dbReference type="PROSITE" id="PS00122">
    <property type="entry name" value="CARBOXYLESTERASE_B_1"/>
    <property type="match status" value="1"/>
</dbReference>
<dbReference type="FunFam" id="3.40.50.1820:FF:000029">
    <property type="entry name" value="Acetylcholinesterase"/>
    <property type="match status" value="1"/>
</dbReference>
<organism evidence="11 12">
    <name type="scientific">Caerostris darwini</name>
    <dbReference type="NCBI Taxonomy" id="1538125"/>
    <lineage>
        <taxon>Eukaryota</taxon>
        <taxon>Metazoa</taxon>
        <taxon>Ecdysozoa</taxon>
        <taxon>Arthropoda</taxon>
        <taxon>Chelicerata</taxon>
        <taxon>Arachnida</taxon>
        <taxon>Araneae</taxon>
        <taxon>Araneomorphae</taxon>
        <taxon>Entelegynae</taxon>
        <taxon>Araneoidea</taxon>
        <taxon>Araneidae</taxon>
        <taxon>Caerostris</taxon>
    </lineage>
</organism>
<dbReference type="GO" id="GO:0019695">
    <property type="term" value="P:choline metabolic process"/>
    <property type="evidence" value="ECO:0007669"/>
    <property type="project" value="TreeGrafter"/>
</dbReference>
<feature type="signal peptide" evidence="9">
    <location>
        <begin position="1"/>
        <end position="20"/>
    </location>
</feature>
<keyword evidence="4" id="KW-0531">Neurotransmitter degradation</keyword>
<dbReference type="PRINTS" id="PR00878">
    <property type="entry name" value="CHOLNESTRASE"/>
</dbReference>
<dbReference type="GO" id="GO:0003990">
    <property type="term" value="F:acetylcholinesterase activity"/>
    <property type="evidence" value="ECO:0007669"/>
    <property type="project" value="UniProtKB-EC"/>
</dbReference>
<feature type="active site" description="Charge relay system" evidence="8">
    <location>
        <position position="459"/>
    </location>
</feature>
<dbReference type="Gene3D" id="3.40.50.1820">
    <property type="entry name" value="alpha/beta hydrolase"/>
    <property type="match status" value="1"/>
</dbReference>
<feature type="active site" description="Acyl-ester intermediate" evidence="8">
    <location>
        <position position="215"/>
    </location>
</feature>
<evidence type="ECO:0000256" key="1">
    <source>
        <dbReference type="ARBA" id="ARBA00005964"/>
    </source>
</evidence>
<dbReference type="InterPro" id="IPR029058">
    <property type="entry name" value="AB_hydrolase_fold"/>
</dbReference>
<keyword evidence="5" id="KW-1015">Disulfide bond</keyword>
<evidence type="ECO:0000259" key="10">
    <source>
        <dbReference type="Pfam" id="PF00135"/>
    </source>
</evidence>
<dbReference type="InterPro" id="IPR002018">
    <property type="entry name" value="CarbesteraseB"/>
</dbReference>
<evidence type="ECO:0000256" key="9">
    <source>
        <dbReference type="RuleBase" id="RU361235"/>
    </source>
</evidence>
<dbReference type="Pfam" id="PF00135">
    <property type="entry name" value="COesterase"/>
    <property type="match status" value="1"/>
</dbReference>
<reference evidence="11 12" key="1">
    <citation type="submission" date="2021-06" db="EMBL/GenBank/DDBJ databases">
        <title>Caerostris darwini draft genome.</title>
        <authorList>
            <person name="Kono N."/>
            <person name="Arakawa K."/>
        </authorList>
    </citation>
    <scope>NUCLEOTIDE SEQUENCE [LARGE SCALE GENOMIC DNA]</scope>
</reference>
<dbReference type="AlphaFoldDB" id="A0AAV4UDT3"/>
<dbReference type="PANTHER" id="PTHR43918:SF4">
    <property type="entry name" value="CARBOXYLIC ESTER HYDROLASE"/>
    <property type="match status" value="1"/>
</dbReference>
<dbReference type="PANTHER" id="PTHR43918">
    <property type="entry name" value="ACETYLCHOLINESTERASE"/>
    <property type="match status" value="1"/>
</dbReference>
<keyword evidence="9" id="KW-0732">Signal</keyword>
<evidence type="ECO:0000256" key="8">
    <source>
        <dbReference type="PIRSR" id="PIRSR600997-1"/>
    </source>
</evidence>
<name>A0AAV4UDT3_9ARAC</name>
<proteinExistence type="inferred from homology"/>
<gene>
    <name evidence="11" type="ORF">CDAR_516791</name>
</gene>
<accession>A0AAV4UDT3</accession>
<keyword evidence="2" id="KW-0719">Serine esterase</keyword>
<dbReference type="InterPro" id="IPR019826">
    <property type="entry name" value="Carboxylesterase_B_AS"/>
</dbReference>
<keyword evidence="3 9" id="KW-0378">Hydrolase</keyword>
<dbReference type="GO" id="GO:0005886">
    <property type="term" value="C:plasma membrane"/>
    <property type="evidence" value="ECO:0007669"/>
    <property type="project" value="TreeGrafter"/>
</dbReference>
<dbReference type="Proteomes" id="UP001054837">
    <property type="component" value="Unassembled WGS sequence"/>
</dbReference>
<comment type="caution">
    <text evidence="11">The sequence shown here is derived from an EMBL/GenBank/DDBJ whole genome shotgun (WGS) entry which is preliminary data.</text>
</comment>
<dbReference type="GO" id="GO:0005615">
    <property type="term" value="C:extracellular space"/>
    <property type="evidence" value="ECO:0007669"/>
    <property type="project" value="TreeGrafter"/>
</dbReference>
<comment type="catalytic activity">
    <reaction evidence="7">
        <text>acetylcholine + H2O = choline + acetate + H(+)</text>
        <dbReference type="Rhea" id="RHEA:17561"/>
        <dbReference type="ChEBI" id="CHEBI:15354"/>
        <dbReference type="ChEBI" id="CHEBI:15355"/>
        <dbReference type="ChEBI" id="CHEBI:15377"/>
        <dbReference type="ChEBI" id="CHEBI:15378"/>
        <dbReference type="ChEBI" id="CHEBI:30089"/>
        <dbReference type="EC" id="3.1.1.7"/>
    </reaction>
</comment>
<feature type="chain" id="PRO_5043108232" description="Carboxylic ester hydrolase" evidence="9">
    <location>
        <begin position="21"/>
        <end position="546"/>
    </location>
</feature>
<dbReference type="SUPFAM" id="SSF53474">
    <property type="entry name" value="alpha/beta-Hydrolases"/>
    <property type="match status" value="1"/>
</dbReference>
<keyword evidence="12" id="KW-1185">Reference proteome</keyword>
<sequence length="546" mass="61777">MKLKQLLIVLLLEAFTRINCEEDPFERLVDTTTGPIRGTTSYVLQKPVQTFLGIPFAKPPVGDLRFSKPEPKEPWTETLNATRMAPACIQNTTYPFPWYDFEPGKSEDCLYMNIWAPIDCKNGSKKAVLFWMHGGGPFGSDRKILYDGRSMAAFGDVIFISPNFRLGLFGFFTSGTQELAGNNGLWDLIMALHWVRDNIEAFGGDPDQITIQGESSGSFFVSMFCLTPYTRGMFSKAILESGSGVLMQVNPMYANIDTSQRIAKGAGCATDERNIETDTKNVIDCLREKDAFDLTNVLLSFDPASDLDFLPQYEDDLFPEAPYEVIMKGEFHQVPLLVGDVRDEGVNMVTKNPEIFGFFGEKDTVFNKTFGRSLILGTVDGFLNCSGADVASYYLDDIEDDDYFTIRQQTYAANGEITLTCPTSYFAESYAESGMDVYYYVYTHRSSVTPWAEWMGIVHFEEIQFVFGQPLLHPELYSEEEFQLSQRMLGTWAHFAKTGSPDLYHNWPKYSKENRTYMILDTGFSGKLDSGPSLRNCDFLRHCFLF</sequence>
<dbReference type="InterPro" id="IPR000997">
    <property type="entry name" value="Cholinesterase"/>
</dbReference>
<evidence type="ECO:0000256" key="5">
    <source>
        <dbReference type="ARBA" id="ARBA00023157"/>
    </source>
</evidence>
<evidence type="ECO:0000256" key="4">
    <source>
        <dbReference type="ARBA" id="ARBA00022867"/>
    </source>
</evidence>
<evidence type="ECO:0000256" key="3">
    <source>
        <dbReference type="ARBA" id="ARBA00022801"/>
    </source>
</evidence>
<feature type="domain" description="Carboxylesterase type B" evidence="10">
    <location>
        <begin position="27"/>
        <end position="534"/>
    </location>
</feature>
<evidence type="ECO:0000313" key="12">
    <source>
        <dbReference type="Proteomes" id="UP001054837"/>
    </source>
</evidence>
<evidence type="ECO:0000256" key="2">
    <source>
        <dbReference type="ARBA" id="ARBA00022487"/>
    </source>
</evidence>
<dbReference type="EMBL" id="BPLQ01011151">
    <property type="protein sequence ID" value="GIY55983.1"/>
    <property type="molecule type" value="Genomic_DNA"/>
</dbReference>
<dbReference type="EC" id="3.1.1.-" evidence="9"/>
<evidence type="ECO:0000256" key="6">
    <source>
        <dbReference type="ARBA" id="ARBA00023180"/>
    </source>
</evidence>
<comment type="similarity">
    <text evidence="1 9">Belongs to the type-B carboxylesterase/lipase family.</text>
</comment>
<dbReference type="InterPro" id="IPR050654">
    <property type="entry name" value="AChE-related_enzymes"/>
</dbReference>
<dbReference type="GO" id="GO:0006581">
    <property type="term" value="P:acetylcholine catabolic process"/>
    <property type="evidence" value="ECO:0007669"/>
    <property type="project" value="TreeGrafter"/>
</dbReference>
<feature type="active site" description="Charge relay system" evidence="8">
    <location>
        <position position="344"/>
    </location>
</feature>
<evidence type="ECO:0000256" key="7">
    <source>
        <dbReference type="ARBA" id="ARBA00048484"/>
    </source>
</evidence>
<keyword evidence="6" id="KW-0325">Glycoprotein</keyword>